<gene>
    <name evidence="3" type="ORF">AB2B41_08915</name>
</gene>
<dbReference type="Pfam" id="PF11412">
    <property type="entry name" value="DsbD_N"/>
    <property type="match status" value="1"/>
</dbReference>
<evidence type="ECO:0000313" key="4">
    <source>
        <dbReference type="Proteomes" id="UP001556098"/>
    </source>
</evidence>
<comment type="caution">
    <text evidence="3">The sequence shown here is derived from an EMBL/GenBank/DDBJ whole genome shotgun (WGS) entry which is preliminary data.</text>
</comment>
<evidence type="ECO:0000313" key="3">
    <source>
        <dbReference type="EMBL" id="MEW9919723.1"/>
    </source>
</evidence>
<evidence type="ECO:0000256" key="1">
    <source>
        <dbReference type="SAM" id="SignalP"/>
    </source>
</evidence>
<keyword evidence="4" id="KW-1185">Reference proteome</keyword>
<evidence type="ECO:0000259" key="2">
    <source>
        <dbReference type="Pfam" id="PF11412"/>
    </source>
</evidence>
<reference evidence="3 4" key="1">
    <citation type="submission" date="2024-07" db="EMBL/GenBank/DDBJ databases">
        <title>Marimonas sp.nov., isolated from tidal-flat sediment.</title>
        <authorList>
            <person name="Jayan J.N."/>
            <person name="Lee S.S."/>
        </authorList>
    </citation>
    <scope>NUCLEOTIDE SEQUENCE [LARGE SCALE GENOMIC DNA]</scope>
    <source>
        <strain evidence="3 4">MJW-29</strain>
    </source>
</reference>
<accession>A0ABV3RNQ6</accession>
<protein>
    <submittedName>
        <fullName evidence="3">Protein-disulfide reductase DsbD domain-containing protein</fullName>
    </submittedName>
</protein>
<feature type="chain" id="PRO_5047065603" evidence="1">
    <location>
        <begin position="22"/>
        <end position="269"/>
    </location>
</feature>
<dbReference type="EMBL" id="JBFNXX010000005">
    <property type="protein sequence ID" value="MEW9919723.1"/>
    <property type="molecule type" value="Genomic_DNA"/>
</dbReference>
<dbReference type="RefSeq" id="WP_367877426.1">
    <property type="nucleotide sequence ID" value="NZ_JBFNXX010000005.1"/>
</dbReference>
<feature type="signal peptide" evidence="1">
    <location>
        <begin position="1"/>
        <end position="21"/>
    </location>
</feature>
<keyword evidence="1" id="KW-0732">Signal</keyword>
<sequence>MIRSMLSALALGWIGALPLAAGDAFETPVRGEILTGWTQPDGTRIAALRLQLSPGWKTYWRTPGDAGIPPEFDWSGSQNLGGVGITWPAPEVFLAAGMRTIGYSGDLILPIALAPRVPGQPISLRAHLDIGVCSDICVPHQMTLDAVLSDTNTKPTAQIAAALAAQPFSEREAGVTSARCALTPTVDGLEITATLALPSAGGDEVVIIEPGQPGLWMSETETVRNGSTLVATGEMMGSGDAPVVLDRSDIRITVLGSKHAVDIRGCASD</sequence>
<feature type="domain" description="Thiol:disulfide interchange protein DsbD N-terminal" evidence="2">
    <location>
        <begin position="40"/>
        <end position="146"/>
    </location>
</feature>
<dbReference type="Proteomes" id="UP001556098">
    <property type="component" value="Unassembled WGS sequence"/>
</dbReference>
<name>A0ABV3RNQ6_9RHOB</name>
<proteinExistence type="predicted"/>
<organism evidence="3 4">
    <name type="scientific">Sulfitobacter sediminis</name>
    <dbReference type="NCBI Taxonomy" id="3234186"/>
    <lineage>
        <taxon>Bacteria</taxon>
        <taxon>Pseudomonadati</taxon>
        <taxon>Pseudomonadota</taxon>
        <taxon>Alphaproteobacteria</taxon>
        <taxon>Rhodobacterales</taxon>
        <taxon>Roseobacteraceae</taxon>
        <taxon>Sulfitobacter</taxon>
    </lineage>
</organism>
<dbReference type="InterPro" id="IPR028250">
    <property type="entry name" value="DsbDN"/>
</dbReference>